<dbReference type="SUPFAM" id="SSF51735">
    <property type="entry name" value="NAD(P)-binding Rossmann-fold domains"/>
    <property type="match status" value="1"/>
</dbReference>
<dbReference type="PANTHER" id="PTHR43245">
    <property type="entry name" value="BIFUNCTIONAL POLYMYXIN RESISTANCE PROTEIN ARNA"/>
    <property type="match status" value="1"/>
</dbReference>
<feature type="region of interest" description="Disordered" evidence="1">
    <location>
        <begin position="122"/>
        <end position="142"/>
    </location>
</feature>
<evidence type="ECO:0000313" key="3">
    <source>
        <dbReference type="EMBL" id="THG33526.1"/>
    </source>
</evidence>
<reference evidence="3 4" key="1">
    <citation type="submission" date="2019-04" db="EMBL/GenBank/DDBJ databases">
        <authorList>
            <person name="Jiang L."/>
        </authorList>
    </citation>
    <scope>NUCLEOTIDE SEQUENCE [LARGE SCALE GENOMIC DNA]</scope>
    <source>
        <strain evidence="3 4">YIM 131853</strain>
    </source>
</reference>
<dbReference type="Proteomes" id="UP000309133">
    <property type="component" value="Unassembled WGS sequence"/>
</dbReference>
<dbReference type="AlphaFoldDB" id="A0A4S4FV59"/>
<evidence type="ECO:0000313" key="4">
    <source>
        <dbReference type="Proteomes" id="UP000309133"/>
    </source>
</evidence>
<feature type="domain" description="NAD-dependent epimerase/dehydratase" evidence="2">
    <location>
        <begin position="3"/>
        <end position="231"/>
    </location>
</feature>
<keyword evidence="4" id="KW-1185">Reference proteome</keyword>
<dbReference type="PANTHER" id="PTHR43245:SF13">
    <property type="entry name" value="UDP-D-APIOSE_UDP-D-XYLOSE SYNTHASE 2"/>
    <property type="match status" value="1"/>
</dbReference>
<dbReference type="InterPro" id="IPR001509">
    <property type="entry name" value="Epimerase_deHydtase"/>
</dbReference>
<dbReference type="OrthoDB" id="7941246at2"/>
<dbReference type="EMBL" id="SSSM01000001">
    <property type="protein sequence ID" value="THG33526.1"/>
    <property type="molecule type" value="Genomic_DNA"/>
</dbReference>
<proteinExistence type="predicted"/>
<sequence length="354" mass="38021">MRILILGGTEFVGRALVAEAVAAGHDVTMLNRGTKPAIDSRDAQITTLVADRRDAAGLRSVLEGAGAGWDAVLDTWSWEPYAVRDTARILEPLTERYLYVSTRSVYADPLPAGADETAPVVAASADDGDPEGSDPDRLTAVDPSRDYSRVKAGGERAVLQSFGERATLLRAGLILGPHENIGRLPWWLARMARGGEVLAPGRPEYGIQYVDARDLAAFALLLATAENAGGAFDVVSPADRFSMGELLQACIAAAAPTDRPTRLRWVDEDLLLSAGVAPWIELPIWLPQGEDHQAMHESDVSTAVAAGLRHRPLQETVADTWSWLRSIGGAAPQRMDRPVLGLDPEKEAAILRSP</sequence>
<dbReference type="Gene3D" id="3.40.50.720">
    <property type="entry name" value="NAD(P)-binding Rossmann-like Domain"/>
    <property type="match status" value="1"/>
</dbReference>
<gene>
    <name evidence="3" type="ORF">E6C64_04100</name>
</gene>
<name>A0A4S4FV59_9MICO</name>
<organism evidence="3 4">
    <name type="scientific">Naasia lichenicola</name>
    <dbReference type="NCBI Taxonomy" id="2565933"/>
    <lineage>
        <taxon>Bacteria</taxon>
        <taxon>Bacillati</taxon>
        <taxon>Actinomycetota</taxon>
        <taxon>Actinomycetes</taxon>
        <taxon>Micrococcales</taxon>
        <taxon>Microbacteriaceae</taxon>
        <taxon>Naasia</taxon>
    </lineage>
</organism>
<evidence type="ECO:0000259" key="2">
    <source>
        <dbReference type="Pfam" id="PF01370"/>
    </source>
</evidence>
<dbReference type="Pfam" id="PF01370">
    <property type="entry name" value="Epimerase"/>
    <property type="match status" value="1"/>
</dbReference>
<evidence type="ECO:0000256" key="1">
    <source>
        <dbReference type="SAM" id="MobiDB-lite"/>
    </source>
</evidence>
<protein>
    <submittedName>
        <fullName evidence="3">NAD-dependent epimerase/dehydratase family protein</fullName>
    </submittedName>
</protein>
<accession>A0A4S4FV59</accession>
<comment type="caution">
    <text evidence="3">The sequence shown here is derived from an EMBL/GenBank/DDBJ whole genome shotgun (WGS) entry which is preliminary data.</text>
</comment>
<dbReference type="InterPro" id="IPR036291">
    <property type="entry name" value="NAD(P)-bd_dom_sf"/>
</dbReference>
<dbReference type="RefSeq" id="WP_136426308.1">
    <property type="nucleotide sequence ID" value="NZ_SSSM01000001.1"/>
</dbReference>
<dbReference type="InterPro" id="IPR050177">
    <property type="entry name" value="Lipid_A_modif_metabolic_enz"/>
</dbReference>